<reference evidence="3" key="1">
    <citation type="journal article" date="2019" name="Int. J. Syst. Evol. Microbiol.">
        <title>The Global Catalogue of Microorganisms (GCM) 10K type strain sequencing project: providing services to taxonomists for standard genome sequencing and annotation.</title>
        <authorList>
            <consortium name="The Broad Institute Genomics Platform"/>
            <consortium name="The Broad Institute Genome Sequencing Center for Infectious Disease"/>
            <person name="Wu L."/>
            <person name="Ma J."/>
        </authorList>
    </citation>
    <scope>NUCLEOTIDE SEQUENCE [LARGE SCALE GENOMIC DNA]</scope>
    <source>
        <strain evidence="3">CGMCC 1.7030</strain>
    </source>
</reference>
<dbReference type="EMBL" id="JBHSKS010000007">
    <property type="protein sequence ID" value="MFC5192246.1"/>
    <property type="molecule type" value="Genomic_DNA"/>
</dbReference>
<feature type="domain" description="Fido" evidence="1">
    <location>
        <begin position="95"/>
        <end position="251"/>
    </location>
</feature>
<comment type="caution">
    <text evidence="2">The sequence shown here is derived from an EMBL/GenBank/DDBJ whole genome shotgun (WGS) entry which is preliminary data.</text>
</comment>
<gene>
    <name evidence="2" type="ORF">ACFPIK_10735</name>
</gene>
<sequence>MKKLLKKDLFASYLSMLDVDLAEAFSTLKQREWSAANFKFATAVSVMSSSRIEGETLEVDSYVKHKVLDIEYLPNLTEKPNDLYAAYEFARDNRLNLPNFYQAHSIATKHLLPEHLRGKVRTGNMLIMEQQTQSIRYEAASSYLVKAEFERFWKEVETLLAEPLKTEEVFYYASFIHLVFVKIHPINDGNGRTARLLEKWFLSSHLGQNAWYISSELFYYNQLNDYYNNLARIGLFYEELRYEKALPFLLMLPKAMEIHQKSNTNN</sequence>
<dbReference type="Gene3D" id="1.10.3290.10">
    <property type="entry name" value="Fido-like domain"/>
    <property type="match status" value="1"/>
</dbReference>
<dbReference type="InterPro" id="IPR003812">
    <property type="entry name" value="Fido"/>
</dbReference>
<dbReference type="InterPro" id="IPR036597">
    <property type="entry name" value="Fido-like_dom_sf"/>
</dbReference>
<dbReference type="SUPFAM" id="SSF140931">
    <property type="entry name" value="Fic-like"/>
    <property type="match status" value="1"/>
</dbReference>
<organism evidence="2 3">
    <name type="scientific">Algoriphagus aquatilis</name>
    <dbReference type="NCBI Taxonomy" id="490186"/>
    <lineage>
        <taxon>Bacteria</taxon>
        <taxon>Pseudomonadati</taxon>
        <taxon>Bacteroidota</taxon>
        <taxon>Cytophagia</taxon>
        <taxon>Cytophagales</taxon>
        <taxon>Cyclobacteriaceae</taxon>
        <taxon>Algoriphagus</taxon>
    </lineage>
</organism>
<dbReference type="InterPro" id="IPR040198">
    <property type="entry name" value="Fido_containing"/>
</dbReference>
<dbReference type="PROSITE" id="PS51459">
    <property type="entry name" value="FIDO"/>
    <property type="match status" value="1"/>
</dbReference>
<evidence type="ECO:0000313" key="3">
    <source>
        <dbReference type="Proteomes" id="UP001596163"/>
    </source>
</evidence>
<name>A0ABW0BX34_9BACT</name>
<dbReference type="Proteomes" id="UP001596163">
    <property type="component" value="Unassembled WGS sequence"/>
</dbReference>
<evidence type="ECO:0000259" key="1">
    <source>
        <dbReference type="PROSITE" id="PS51459"/>
    </source>
</evidence>
<dbReference type="Pfam" id="PF02661">
    <property type="entry name" value="Fic"/>
    <property type="match status" value="1"/>
</dbReference>
<dbReference type="PANTHER" id="PTHR13504:SF33">
    <property type="entry name" value="FIC FAMILY PROTEIN"/>
    <property type="match status" value="1"/>
</dbReference>
<proteinExistence type="predicted"/>
<protein>
    <submittedName>
        <fullName evidence="2">Fic family protein</fullName>
    </submittedName>
</protein>
<dbReference type="RefSeq" id="WP_377915071.1">
    <property type="nucleotide sequence ID" value="NZ_JBHSKS010000007.1"/>
</dbReference>
<evidence type="ECO:0000313" key="2">
    <source>
        <dbReference type="EMBL" id="MFC5192246.1"/>
    </source>
</evidence>
<accession>A0ABW0BX34</accession>
<keyword evidence="3" id="KW-1185">Reference proteome</keyword>
<dbReference type="PANTHER" id="PTHR13504">
    <property type="entry name" value="FIDO DOMAIN-CONTAINING PROTEIN DDB_G0283145"/>
    <property type="match status" value="1"/>
</dbReference>